<organism evidence="4 5">
    <name type="scientific">Flammeovirga pacifica</name>
    <dbReference type="NCBI Taxonomy" id="915059"/>
    <lineage>
        <taxon>Bacteria</taxon>
        <taxon>Pseudomonadati</taxon>
        <taxon>Bacteroidota</taxon>
        <taxon>Cytophagia</taxon>
        <taxon>Cytophagales</taxon>
        <taxon>Flammeovirgaceae</taxon>
        <taxon>Flammeovirga</taxon>
    </lineage>
</organism>
<feature type="transmembrane region" description="Helical" evidence="2">
    <location>
        <begin position="31"/>
        <end position="48"/>
    </location>
</feature>
<feature type="transmembrane region" description="Helical" evidence="2">
    <location>
        <begin position="54"/>
        <end position="72"/>
    </location>
</feature>
<keyword evidence="2" id="KW-0472">Membrane</keyword>
<proteinExistence type="predicted"/>
<dbReference type="Gene3D" id="3.30.450.20">
    <property type="entry name" value="PAS domain"/>
    <property type="match status" value="1"/>
</dbReference>
<dbReference type="RefSeq" id="WP_044222151.1">
    <property type="nucleotide sequence ID" value="NZ_JRYR02000001.1"/>
</dbReference>
<gene>
    <name evidence="4" type="ORF">NH26_04490</name>
</gene>
<dbReference type="SUPFAM" id="SSF55785">
    <property type="entry name" value="PYP-like sensor domain (PAS domain)"/>
    <property type="match status" value="1"/>
</dbReference>
<dbReference type="EMBL" id="JRYR02000001">
    <property type="protein sequence ID" value="OHX65657.1"/>
    <property type="molecule type" value="Genomic_DNA"/>
</dbReference>
<accession>A0A1S1YXA2</accession>
<feature type="transmembrane region" description="Helical" evidence="2">
    <location>
        <begin position="160"/>
        <end position="181"/>
    </location>
</feature>
<dbReference type="AlphaFoldDB" id="A0A1S1YXA2"/>
<dbReference type="Proteomes" id="UP000179797">
    <property type="component" value="Unassembled WGS sequence"/>
</dbReference>
<feature type="transmembrane region" description="Helical" evidence="2">
    <location>
        <begin position="126"/>
        <end position="148"/>
    </location>
</feature>
<keyword evidence="2" id="KW-1133">Transmembrane helix</keyword>
<sequence length="628" mass="72132">MSIQQEVEKFNPSRDRVEGYYSESYKRIDRSMQITLLGMFVLALGLSFETGKWIIALGLATASTISYFILLYNSTQSTSPRYILAFTFYLFQVQYLIVSPQIPYAQFAFFGVLTLLTMYQSWSVLTLYFILTVMTYISLVLLGTDMWLTTLLYESLENRSYHGFVSIPLITFFYFGTCLYISENLKKQSYRNARYAIFLEDQMHIEENTKLAQDIANGKLYENYEIFENDILGNLLISMRDQVRLQKESVEKQGWIASGLSSISELLLSVKDIKKLSTKTLREITEYMQATLGAFYLYDKENENLVITACYSQHRRKKVGDTYNVGEGQVGEVFLKNSPSLIQVIPDDYTPINSGLGEAKPKNILIVPLSIKNDVVGVIEVASLREFSFEEKSLLTEIAPSIALTIRTIQSTSKTNELFEEAQQTNATLVSKEESLKENMFLLQEAKNQMEIKQTQLEEQEEESLLFFERALDAMIAFDDEGNILRLNPAASHIFQIGIVAEDQNIKNILGKSYERALNNRKTMKLKRASGEVFTALVFITEISRDDTVRRIAYIQDISDQDKKEKELRILLDRAQIKNEQLSLQEKTMKESLMLNIDIQEKLNTANKKVSDLELEIGKLHQQLRDKN</sequence>
<dbReference type="SUPFAM" id="SSF55781">
    <property type="entry name" value="GAF domain-like"/>
    <property type="match status" value="1"/>
</dbReference>
<reference evidence="4 5" key="1">
    <citation type="journal article" date="2012" name="Int. J. Syst. Evol. Microbiol.">
        <title>Flammeovirga pacifica sp. nov., isolated from deep-sea sediment.</title>
        <authorList>
            <person name="Xu H."/>
            <person name="Fu Y."/>
            <person name="Yang N."/>
            <person name="Ding Z."/>
            <person name="Lai Q."/>
            <person name="Zeng R."/>
        </authorList>
    </citation>
    <scope>NUCLEOTIDE SEQUENCE [LARGE SCALE GENOMIC DNA]</scope>
    <source>
        <strain evidence="5">DSM 24597 / LMG 26175 / WPAGA1</strain>
    </source>
</reference>
<dbReference type="STRING" id="915059.NH26_04490"/>
<feature type="coiled-coil region" evidence="1">
    <location>
        <begin position="565"/>
        <end position="623"/>
    </location>
</feature>
<feature type="transmembrane region" description="Helical" evidence="2">
    <location>
        <begin position="79"/>
        <end position="97"/>
    </location>
</feature>
<evidence type="ECO:0000256" key="2">
    <source>
        <dbReference type="SAM" id="Phobius"/>
    </source>
</evidence>
<evidence type="ECO:0000313" key="4">
    <source>
        <dbReference type="EMBL" id="OHX65657.1"/>
    </source>
</evidence>
<evidence type="ECO:0000259" key="3">
    <source>
        <dbReference type="SMART" id="SM00065"/>
    </source>
</evidence>
<evidence type="ECO:0000256" key="1">
    <source>
        <dbReference type="SAM" id="Coils"/>
    </source>
</evidence>
<dbReference type="Pfam" id="PF13185">
    <property type="entry name" value="GAF_2"/>
    <property type="match status" value="1"/>
</dbReference>
<keyword evidence="1" id="KW-0175">Coiled coil</keyword>
<dbReference type="InterPro" id="IPR003018">
    <property type="entry name" value="GAF"/>
</dbReference>
<feature type="coiled-coil region" evidence="1">
    <location>
        <begin position="419"/>
        <end position="463"/>
    </location>
</feature>
<feature type="domain" description="GAF" evidence="3">
    <location>
        <begin position="272"/>
        <end position="416"/>
    </location>
</feature>
<keyword evidence="2" id="KW-0812">Transmembrane</keyword>
<evidence type="ECO:0000313" key="5">
    <source>
        <dbReference type="Proteomes" id="UP000179797"/>
    </source>
</evidence>
<dbReference type="OrthoDB" id="973326at2"/>
<dbReference type="SMART" id="SM00065">
    <property type="entry name" value="GAF"/>
    <property type="match status" value="1"/>
</dbReference>
<name>A0A1S1YXA2_FLAPC</name>
<dbReference type="InterPro" id="IPR029016">
    <property type="entry name" value="GAF-like_dom_sf"/>
</dbReference>
<dbReference type="InterPro" id="IPR035965">
    <property type="entry name" value="PAS-like_dom_sf"/>
</dbReference>
<keyword evidence="5" id="KW-1185">Reference proteome</keyword>
<dbReference type="Gene3D" id="3.30.450.40">
    <property type="match status" value="1"/>
</dbReference>
<protein>
    <recommendedName>
        <fullName evidence="3">GAF domain-containing protein</fullName>
    </recommendedName>
</protein>
<comment type="caution">
    <text evidence="4">The sequence shown here is derived from an EMBL/GenBank/DDBJ whole genome shotgun (WGS) entry which is preliminary data.</text>
</comment>